<dbReference type="EMBL" id="JAUKUA010000003">
    <property type="protein sequence ID" value="KAK0719820.1"/>
    <property type="molecule type" value="Genomic_DNA"/>
</dbReference>
<dbReference type="InterPro" id="IPR028389">
    <property type="entry name" value="POT1"/>
</dbReference>
<organism evidence="11 12">
    <name type="scientific">Lasiosphaeris hirsuta</name>
    <dbReference type="NCBI Taxonomy" id="260670"/>
    <lineage>
        <taxon>Eukaryota</taxon>
        <taxon>Fungi</taxon>
        <taxon>Dikarya</taxon>
        <taxon>Ascomycota</taxon>
        <taxon>Pezizomycotina</taxon>
        <taxon>Sordariomycetes</taxon>
        <taxon>Sordariomycetidae</taxon>
        <taxon>Sordariales</taxon>
        <taxon>Lasiosphaeriaceae</taxon>
        <taxon>Lasiosphaeris</taxon>
    </lineage>
</organism>
<keyword evidence="7" id="KW-0238">DNA-binding</keyword>
<dbReference type="GO" id="GO:0016233">
    <property type="term" value="P:telomere capping"/>
    <property type="evidence" value="ECO:0007669"/>
    <property type="project" value="TreeGrafter"/>
</dbReference>
<dbReference type="FunFam" id="2.40.50.140:FF:000303">
    <property type="entry name" value="Protection of telomeres protein 1"/>
    <property type="match status" value="1"/>
</dbReference>
<dbReference type="PANTHER" id="PTHR14513:SF0">
    <property type="entry name" value="PROTECTION OF TELOMERES PROTEIN 1"/>
    <property type="match status" value="1"/>
</dbReference>
<dbReference type="GO" id="GO:0010521">
    <property type="term" value="F:telomerase inhibitor activity"/>
    <property type="evidence" value="ECO:0007669"/>
    <property type="project" value="TreeGrafter"/>
</dbReference>
<dbReference type="GO" id="GO:0032210">
    <property type="term" value="P:regulation of telomere maintenance via telomerase"/>
    <property type="evidence" value="ECO:0007669"/>
    <property type="project" value="TreeGrafter"/>
</dbReference>
<dbReference type="Pfam" id="PF16686">
    <property type="entry name" value="POT1PC"/>
    <property type="match status" value="1"/>
</dbReference>
<feature type="compositionally biased region" description="Acidic residues" evidence="9">
    <location>
        <begin position="512"/>
        <end position="532"/>
    </location>
</feature>
<comment type="caution">
    <text evidence="11">The sequence shown here is derived from an EMBL/GenBank/DDBJ whole genome shotgun (WGS) entry which is preliminary data.</text>
</comment>
<evidence type="ECO:0000256" key="9">
    <source>
        <dbReference type="SAM" id="MobiDB-lite"/>
    </source>
</evidence>
<dbReference type="InterPro" id="IPR032042">
    <property type="entry name" value="POT1PC"/>
</dbReference>
<reference evidence="11" key="1">
    <citation type="submission" date="2023-06" db="EMBL/GenBank/DDBJ databases">
        <title>Genome-scale phylogeny and comparative genomics of the fungal order Sordariales.</title>
        <authorList>
            <consortium name="Lawrence Berkeley National Laboratory"/>
            <person name="Hensen N."/>
            <person name="Bonometti L."/>
            <person name="Westerberg I."/>
            <person name="Brannstrom I.O."/>
            <person name="Guillou S."/>
            <person name="Cros-Aarteil S."/>
            <person name="Calhoun S."/>
            <person name="Haridas S."/>
            <person name="Kuo A."/>
            <person name="Mondo S."/>
            <person name="Pangilinan J."/>
            <person name="Riley R."/>
            <person name="Labutti K."/>
            <person name="Andreopoulos B."/>
            <person name="Lipzen A."/>
            <person name="Chen C."/>
            <person name="Yanf M."/>
            <person name="Daum C."/>
            <person name="Ng V."/>
            <person name="Clum A."/>
            <person name="Steindorff A."/>
            <person name="Ohm R."/>
            <person name="Martin F."/>
            <person name="Silar P."/>
            <person name="Natvig D."/>
            <person name="Lalanne C."/>
            <person name="Gautier V."/>
            <person name="Ament-Velasquez S.L."/>
            <person name="Kruys A."/>
            <person name="Hutchinson M.I."/>
            <person name="Powell A.J."/>
            <person name="Barry K."/>
            <person name="Miller A.N."/>
            <person name="Grigoriev I.V."/>
            <person name="Debuchy R."/>
            <person name="Gladieux P."/>
            <person name="Thoren M.H."/>
            <person name="Johannesson H."/>
        </authorList>
    </citation>
    <scope>NUCLEOTIDE SEQUENCE</scope>
    <source>
        <strain evidence="11">SMH4607-1</strain>
    </source>
</reference>
<keyword evidence="8" id="KW-0539">Nucleus</keyword>
<dbReference type="Pfam" id="PF02765">
    <property type="entry name" value="POT1"/>
    <property type="match status" value="1"/>
</dbReference>
<dbReference type="SUPFAM" id="SSF50249">
    <property type="entry name" value="Nucleic acid-binding proteins"/>
    <property type="match status" value="2"/>
</dbReference>
<accession>A0AA40APZ5</accession>
<dbReference type="PANTHER" id="PTHR14513">
    <property type="entry name" value="PROTECTION OF TELOMERES 1"/>
    <property type="match status" value="1"/>
</dbReference>
<evidence type="ECO:0000256" key="5">
    <source>
        <dbReference type="ARBA" id="ARBA00022454"/>
    </source>
</evidence>
<feature type="compositionally biased region" description="Basic and acidic residues" evidence="9">
    <location>
        <begin position="406"/>
        <end position="419"/>
    </location>
</feature>
<evidence type="ECO:0000256" key="8">
    <source>
        <dbReference type="ARBA" id="ARBA00023242"/>
    </source>
</evidence>
<feature type="compositionally biased region" description="Basic residues" evidence="9">
    <location>
        <begin position="393"/>
        <end position="405"/>
    </location>
</feature>
<evidence type="ECO:0000256" key="2">
    <source>
        <dbReference type="ARBA" id="ARBA00004574"/>
    </source>
</evidence>
<keyword evidence="6" id="KW-0779">Telomere</keyword>
<gene>
    <name evidence="11" type="ORF">B0H67DRAFT_574308</name>
</gene>
<name>A0AA40APZ5_9PEZI</name>
<dbReference type="AlphaFoldDB" id="A0AA40APZ5"/>
<protein>
    <recommendedName>
        <fullName evidence="4">Protection of telomeres protein 1</fullName>
    </recommendedName>
</protein>
<feature type="domain" description="Telomeric single stranded DNA binding POT1/Cdc13" evidence="10">
    <location>
        <begin position="25"/>
        <end position="173"/>
    </location>
</feature>
<feature type="region of interest" description="Disordered" evidence="9">
    <location>
        <begin position="1"/>
        <end position="21"/>
    </location>
</feature>
<keyword evidence="12" id="KW-1185">Reference proteome</keyword>
<comment type="similarity">
    <text evidence="3">Belongs to the telombin family.</text>
</comment>
<dbReference type="GO" id="GO:0000783">
    <property type="term" value="C:nuclear telomere cap complex"/>
    <property type="evidence" value="ECO:0007669"/>
    <property type="project" value="TreeGrafter"/>
</dbReference>
<proteinExistence type="inferred from homology"/>
<evidence type="ECO:0000256" key="6">
    <source>
        <dbReference type="ARBA" id="ARBA00022895"/>
    </source>
</evidence>
<dbReference type="InterPro" id="IPR011564">
    <property type="entry name" value="Telomer_end-bd_POT1/Cdc13"/>
</dbReference>
<evidence type="ECO:0000256" key="1">
    <source>
        <dbReference type="ARBA" id="ARBA00004123"/>
    </source>
</evidence>
<dbReference type="Gene3D" id="2.40.50.140">
    <property type="entry name" value="Nucleic acid-binding proteins"/>
    <property type="match status" value="2"/>
</dbReference>
<sequence>MAPSYRKTRSAVASAPPPPELPPRFTEIRSIIEERVSAGSFIDVVGMVKDCRLPISTRGPDFKCQLTLYDLSTQGDQEGVAFDIFRPKTNMPQVSARDIILLTKVKVQQRGVSPYSLITNRITAIRVYKADKIPEPPNYEESSIALIPGQGPDTLVPTPEQNSYVTRLYHEIDKDQAPDVEKFQELASQSLNIKQKFRLLQDVSEGDFCDLIVQVAREPYDAVDKVTLYVSDYTENEKFFNYTFEGVKDLTANNPYGYTTSIDEASTKQEWLGPYGKRTIQLTCYEPHARCVRTDVAAGNWLYLRNVQIKYGHNGNNLEGFMREERNAVAGKLNVDVLDITDRHGMNPNLLEAIRRYRDYLKVKKKQIQDLNAASEAGAKRKASLGGEQSKNTKMRRAVKRKEKMKSKVQDAREQRQSEETQESEELQQSREPRSELGLNPGVVCESYSPIISSIASILEPMYQNVTSNGQTLKVGLPFACANYHAHVRVVDFRPNSLEDFTSCRKKSEFEVLSDNEDDDRDGSDPSDTDDSSYDRNTPRVWEWRFALQLEDVNGAGQPGQRLWAIIDNPSGQCLTNLDATDLRRHPDRLSMLKERMFRLWGNLEEQKIAAATAAAAKEKAARQGKRVVDEQPESSDVEDINVKRFEDVSNMPFTCCIKQYGVPLGQRNKRLAGAEESMGWERVFGLFGTKICD</sequence>
<evidence type="ECO:0000313" key="11">
    <source>
        <dbReference type="EMBL" id="KAK0719820.1"/>
    </source>
</evidence>
<evidence type="ECO:0000256" key="4">
    <source>
        <dbReference type="ARBA" id="ARBA00015253"/>
    </source>
</evidence>
<keyword evidence="5" id="KW-0158">Chromosome</keyword>
<dbReference type="InterPro" id="IPR012340">
    <property type="entry name" value="NA-bd_OB-fold"/>
</dbReference>
<comment type="subcellular location">
    <subcellularLocation>
        <location evidence="2">Chromosome</location>
        <location evidence="2">Telomere</location>
    </subcellularLocation>
    <subcellularLocation>
        <location evidence="1">Nucleus</location>
    </subcellularLocation>
</comment>
<evidence type="ECO:0000256" key="7">
    <source>
        <dbReference type="ARBA" id="ARBA00023125"/>
    </source>
</evidence>
<evidence type="ECO:0000256" key="3">
    <source>
        <dbReference type="ARBA" id="ARBA00008442"/>
    </source>
</evidence>
<feature type="region of interest" description="Disordered" evidence="9">
    <location>
        <begin position="512"/>
        <end position="536"/>
    </location>
</feature>
<dbReference type="Proteomes" id="UP001172102">
    <property type="component" value="Unassembled WGS sequence"/>
</dbReference>
<evidence type="ECO:0000313" key="12">
    <source>
        <dbReference type="Proteomes" id="UP001172102"/>
    </source>
</evidence>
<dbReference type="GO" id="GO:0098505">
    <property type="term" value="F:G-rich strand telomeric DNA binding"/>
    <property type="evidence" value="ECO:0007669"/>
    <property type="project" value="TreeGrafter"/>
</dbReference>
<feature type="region of interest" description="Disordered" evidence="9">
    <location>
        <begin position="374"/>
        <end position="441"/>
    </location>
</feature>
<evidence type="ECO:0000259" key="10">
    <source>
        <dbReference type="SMART" id="SM00976"/>
    </source>
</evidence>
<dbReference type="SMART" id="SM00976">
    <property type="entry name" value="Telo_bind"/>
    <property type="match status" value="1"/>
</dbReference>